<organism evidence="6 7">
    <name type="scientific">Erwinia aeris</name>
    <dbReference type="NCBI Taxonomy" id="3239803"/>
    <lineage>
        <taxon>Bacteria</taxon>
        <taxon>Pseudomonadati</taxon>
        <taxon>Pseudomonadota</taxon>
        <taxon>Gammaproteobacteria</taxon>
        <taxon>Enterobacterales</taxon>
        <taxon>Erwiniaceae</taxon>
        <taxon>Erwinia</taxon>
    </lineage>
</organism>
<keyword evidence="7" id="KW-1185">Reference proteome</keyword>
<feature type="transmembrane region" description="Helical" evidence="4">
    <location>
        <begin position="157"/>
        <end position="178"/>
    </location>
</feature>
<dbReference type="Proteomes" id="UP001565243">
    <property type="component" value="Unassembled WGS sequence"/>
</dbReference>
<evidence type="ECO:0000256" key="1">
    <source>
        <dbReference type="ARBA" id="ARBA00022692"/>
    </source>
</evidence>
<feature type="transmembrane region" description="Helical" evidence="4">
    <location>
        <begin position="96"/>
        <end position="118"/>
    </location>
</feature>
<dbReference type="CDD" id="cd17477">
    <property type="entry name" value="MFS_YcaD_like"/>
    <property type="match status" value="1"/>
</dbReference>
<keyword evidence="3 4" id="KW-0472">Membrane</keyword>
<evidence type="ECO:0000313" key="6">
    <source>
        <dbReference type="EMBL" id="MEY8772429.1"/>
    </source>
</evidence>
<feature type="transmembrane region" description="Helical" evidence="4">
    <location>
        <begin position="355"/>
        <end position="372"/>
    </location>
</feature>
<feature type="transmembrane region" description="Helical" evidence="4">
    <location>
        <begin position="73"/>
        <end position="90"/>
    </location>
</feature>
<feature type="domain" description="Major facilitator superfamily (MFS) profile" evidence="5">
    <location>
        <begin position="199"/>
        <end position="429"/>
    </location>
</feature>
<dbReference type="PROSITE" id="PS50850">
    <property type="entry name" value="MFS"/>
    <property type="match status" value="1"/>
</dbReference>
<evidence type="ECO:0000256" key="4">
    <source>
        <dbReference type="SAM" id="Phobius"/>
    </source>
</evidence>
<feature type="transmembrane region" description="Helical" evidence="4">
    <location>
        <begin position="265"/>
        <end position="282"/>
    </location>
</feature>
<comment type="caution">
    <text evidence="6">The sequence shown here is derived from an EMBL/GenBank/DDBJ whole genome shotgun (WGS) entry which is preliminary data.</text>
</comment>
<dbReference type="Pfam" id="PF07690">
    <property type="entry name" value="MFS_1"/>
    <property type="match status" value="1"/>
</dbReference>
<dbReference type="PANTHER" id="PTHR23521">
    <property type="entry name" value="TRANSPORTER MFS SUPERFAMILY"/>
    <property type="match status" value="1"/>
</dbReference>
<evidence type="ECO:0000259" key="5">
    <source>
        <dbReference type="PROSITE" id="PS50850"/>
    </source>
</evidence>
<dbReference type="InterPro" id="IPR047200">
    <property type="entry name" value="MFS_YcaD-like"/>
</dbReference>
<dbReference type="InterPro" id="IPR036259">
    <property type="entry name" value="MFS_trans_sf"/>
</dbReference>
<accession>A0ABV4EBX9</accession>
<feature type="transmembrane region" description="Helical" evidence="4">
    <location>
        <begin position="7"/>
        <end position="29"/>
    </location>
</feature>
<feature type="transmembrane region" description="Helical" evidence="4">
    <location>
        <begin position="323"/>
        <end position="343"/>
    </location>
</feature>
<gene>
    <name evidence="6" type="ORF">AB6T85_18645</name>
</gene>
<keyword evidence="2 4" id="KW-1133">Transmembrane helix</keyword>
<sequence length="429" mass="45972">MKKVLGTFLPLYSTTLLMLLGSGLLTTYVSLRLAQEQVSGSVIGGIIAANYIGLVIGGKVGHNLIARVGHIRAYVSCAGIITASVLGHGLTEWLPAWIGLRLIIGLCMMCQYMVLESWLNDQAEPGQRGLIFGFYMVATYLGLSSGQIILMTQAASGSASLLIVALCFALCLVPIALTTRTNAQPMSPAPMELGYFFRAIPRILLITLATGMAVGAFYGMAPVYASQLGFTTRQTGLFMAITIFAGLVSQFPLSWLSDRFNRHRLLCGTALLYSITALLLTLPLHFTFIWVTGAAFITSMMQFSLYPLVVAMANDSVAPERRVSLTACLLMAFGVGACIGPMITGALMQPLGGHMLYLFFALCGVIIAVMSWHRSEIQQENAENPTPHVAVPDSLASSPLAVALNPSLDEEEIQAAMVNSEEDQAEATS</sequence>
<evidence type="ECO:0000313" key="7">
    <source>
        <dbReference type="Proteomes" id="UP001565243"/>
    </source>
</evidence>
<protein>
    <submittedName>
        <fullName evidence="6">MFS transporter</fullName>
    </submittedName>
</protein>
<dbReference type="PANTHER" id="PTHR23521:SF3">
    <property type="entry name" value="MFS TRANSPORTER"/>
    <property type="match status" value="1"/>
</dbReference>
<feature type="transmembrane region" description="Helical" evidence="4">
    <location>
        <begin position="236"/>
        <end position="253"/>
    </location>
</feature>
<name>A0ABV4EBX9_9GAMM</name>
<dbReference type="InterPro" id="IPR020846">
    <property type="entry name" value="MFS_dom"/>
</dbReference>
<dbReference type="EMBL" id="JBGFFX010000012">
    <property type="protein sequence ID" value="MEY8772429.1"/>
    <property type="molecule type" value="Genomic_DNA"/>
</dbReference>
<keyword evidence="1 4" id="KW-0812">Transmembrane</keyword>
<feature type="transmembrane region" description="Helical" evidence="4">
    <location>
        <begin position="199"/>
        <end position="224"/>
    </location>
</feature>
<dbReference type="InterPro" id="IPR011701">
    <property type="entry name" value="MFS"/>
</dbReference>
<evidence type="ECO:0000256" key="2">
    <source>
        <dbReference type="ARBA" id="ARBA00022989"/>
    </source>
</evidence>
<feature type="transmembrane region" description="Helical" evidence="4">
    <location>
        <begin position="288"/>
        <end position="311"/>
    </location>
</feature>
<evidence type="ECO:0000256" key="3">
    <source>
        <dbReference type="ARBA" id="ARBA00023136"/>
    </source>
</evidence>
<dbReference type="Gene3D" id="1.20.1250.20">
    <property type="entry name" value="MFS general substrate transporter like domains"/>
    <property type="match status" value="2"/>
</dbReference>
<feature type="transmembrane region" description="Helical" evidence="4">
    <location>
        <begin position="41"/>
        <end position="61"/>
    </location>
</feature>
<feature type="transmembrane region" description="Helical" evidence="4">
    <location>
        <begin position="130"/>
        <end position="151"/>
    </location>
</feature>
<proteinExistence type="predicted"/>
<reference evidence="6 7" key="1">
    <citation type="submission" date="2024-07" db="EMBL/GenBank/DDBJ databases">
        <authorList>
            <person name="Hebao G."/>
        </authorList>
    </citation>
    <scope>NUCLEOTIDE SEQUENCE [LARGE SCALE GENOMIC DNA]</scope>
    <source>
        <strain evidence="6 7">ACCC 02193</strain>
    </source>
</reference>
<dbReference type="RefSeq" id="WP_369896347.1">
    <property type="nucleotide sequence ID" value="NZ_JBGFFX010000012.1"/>
</dbReference>
<dbReference type="SUPFAM" id="SSF103473">
    <property type="entry name" value="MFS general substrate transporter"/>
    <property type="match status" value="1"/>
</dbReference>